<evidence type="ECO:0000313" key="5">
    <source>
        <dbReference type="EMBL" id="MBB2967303.1"/>
    </source>
</evidence>
<feature type="domain" description="Htaa" evidence="3">
    <location>
        <begin position="988"/>
        <end position="1143"/>
    </location>
</feature>
<keyword evidence="2" id="KW-0812">Transmembrane</keyword>
<dbReference type="InterPro" id="IPR027273">
    <property type="entry name" value="Neocarzinostatin-like"/>
</dbReference>
<protein>
    <recommendedName>
        <fullName evidence="7">LPXTG cell wall anchor domain-containing protein</fullName>
    </recommendedName>
</protein>
<evidence type="ECO:0000259" key="3">
    <source>
        <dbReference type="Pfam" id="PF04213"/>
    </source>
</evidence>
<feature type="domain" description="Bacterial Ig-like" evidence="4">
    <location>
        <begin position="633"/>
        <end position="718"/>
    </location>
</feature>
<evidence type="ECO:0000313" key="6">
    <source>
        <dbReference type="Proteomes" id="UP000538196"/>
    </source>
</evidence>
<keyword evidence="6" id="KW-1185">Reference proteome</keyword>
<evidence type="ECO:0000256" key="1">
    <source>
        <dbReference type="SAM" id="MobiDB-lite"/>
    </source>
</evidence>
<organism evidence="5 6">
    <name type="scientific">Leifsonia aquatica</name>
    <name type="common">Corynebacterium aquaticum</name>
    <dbReference type="NCBI Taxonomy" id="144185"/>
    <lineage>
        <taxon>Bacteria</taxon>
        <taxon>Bacillati</taxon>
        <taxon>Actinomycetota</taxon>
        <taxon>Actinomycetes</taxon>
        <taxon>Micrococcales</taxon>
        <taxon>Microbacteriaceae</taxon>
        <taxon>Leifsonia</taxon>
    </lineage>
</organism>
<feature type="transmembrane region" description="Helical" evidence="2">
    <location>
        <begin position="1172"/>
        <end position="1190"/>
    </location>
</feature>
<dbReference type="RefSeq" id="WP_183428469.1">
    <property type="nucleotide sequence ID" value="NZ_JACHVP010000002.1"/>
</dbReference>
<feature type="region of interest" description="Disordered" evidence="1">
    <location>
        <begin position="266"/>
        <end position="285"/>
    </location>
</feature>
<dbReference type="EMBL" id="JACHVP010000002">
    <property type="protein sequence ID" value="MBB2967303.1"/>
    <property type="molecule type" value="Genomic_DNA"/>
</dbReference>
<dbReference type="SUPFAM" id="SSF49319">
    <property type="entry name" value="Actinoxanthin-like"/>
    <property type="match status" value="2"/>
</dbReference>
<proteinExistence type="predicted"/>
<dbReference type="GO" id="GO:0005975">
    <property type="term" value="P:carbohydrate metabolic process"/>
    <property type="evidence" value="ECO:0007669"/>
    <property type="project" value="UniProtKB-ARBA"/>
</dbReference>
<dbReference type="AlphaFoldDB" id="A0A7W4UW49"/>
<feature type="region of interest" description="Disordered" evidence="1">
    <location>
        <begin position="1"/>
        <end position="20"/>
    </location>
</feature>
<comment type="caution">
    <text evidence="5">The sequence shown here is derived from an EMBL/GenBank/DDBJ whole genome shotgun (WGS) entry which is preliminary data.</text>
</comment>
<dbReference type="Gene3D" id="2.60.40.230">
    <property type="entry name" value="Neocarzinostatin-like"/>
    <property type="match status" value="3"/>
</dbReference>
<evidence type="ECO:0000256" key="2">
    <source>
        <dbReference type="SAM" id="Phobius"/>
    </source>
</evidence>
<name>A0A7W4UW49_LEIAQ</name>
<reference evidence="5 6" key="1">
    <citation type="submission" date="2020-08" db="EMBL/GenBank/DDBJ databases">
        <title>Sequencing the genomes of 1000 actinobacteria strains.</title>
        <authorList>
            <person name="Klenk H.-P."/>
        </authorList>
    </citation>
    <scope>NUCLEOTIDE SEQUENCE [LARGE SCALE GENOMIC DNA]</scope>
    <source>
        <strain evidence="5 6">DSM 20146</strain>
    </source>
</reference>
<feature type="compositionally biased region" description="Polar residues" evidence="1">
    <location>
        <begin position="271"/>
        <end position="284"/>
    </location>
</feature>
<dbReference type="InterPro" id="IPR013783">
    <property type="entry name" value="Ig-like_fold"/>
</dbReference>
<dbReference type="Pfam" id="PF04213">
    <property type="entry name" value="HtaA"/>
    <property type="match status" value="1"/>
</dbReference>
<keyword evidence="2" id="KW-1133">Transmembrane helix</keyword>
<dbReference type="InterPro" id="IPR032109">
    <property type="entry name" value="Big_3_5"/>
</dbReference>
<gene>
    <name evidence="5" type="ORF">FHX33_002066</name>
</gene>
<dbReference type="Proteomes" id="UP000538196">
    <property type="component" value="Unassembled WGS sequence"/>
</dbReference>
<sequence>MTASRTASPALDRERPHGPRRARRVLAAALATLLAAAGLSAIGAAPAMAAGPAVSAPEVPAAGGTITVTGSGFAATAPGIYLAVGPAGLGGFYQGASSLLPTETVWIAPGNEQVPTGTARQEPMAEDGTFTVKLTVPAATAETPAYAIYTSKAHGQGFADPSQNTITALTYAAPEPTTTSVTLTSDASSVEEGAAVTLTATVSPAADGTITFSEGSTELGTKPVADGTASLTTSALTVGSHSITAVFAPADTATHTGSTSSATTVTVNATPQPTGPSVTVSPSTDVDPAAGTVTVNGTGFSTTGTGFYVGVGPKSAKDNADWFVSAAYYQGVKWATTAGTYGAKINADGSISIALTKLKRVFTSNGTSVDCAAVECGVYTFAAHGSADRSQDTYTPIAFAAPTATSLSVSSSASSVVTGTSVTLTATVSPAAVGSVEFFDGTTSLGTSSISSGTTATLDTSALAVGPHQITAVFTPTDATVAAPSTAPATTVTVTAVATPAVVLSPTSGLDPAAGSVTVNGTGFATTGPGFYIGVGPKSAKDNADWSTNAKYYQGVKWATTAGTYGAKINADGSFTIGLSGLKRVFSSNGATVDCAAVECGVYTFAAHGSADRSQDTYTPITFAAPALTAVAVTSSASSLTVGTSVTLTATVAPPTAGSVEFFDGTASLGTATVSGTVASLSTSALSIGSHAITATFTPTDATLAEPSRSAAVTVTVNPAGVPTVNVPQVPAGGGTITVTGSGFSTTAPGIYLGLGPAGLGGFYADSAKLIPSETVWIAVGNPSVPTGTTRTAPLNADGTFSVAITVPAASTAIPAYALYTSKAHGQGIADTSQNTITPVTYAAAGTAITPTITLTTSGSTGNAGDPVDVTVRVTPAADGTISILDNGKVVASGLRLVPDVSAPVAGVTAFAALAASSSSVSARVPGLTSGTHAFSASFTPDDPSLFTPTVSPQVNVVIAPAAVVTPEAPAPVAAAQPTCVARAVSDASLNWGVKTSFRNYISGGIANGSWTLAGVTYAGGQYGWSGGKGTFNPDETRGLVRYSGSVSFTGHDGVLNLVLSNLAIRVTSPTQATLIADVHSTDMAGKPSDYSGVSFATIALGGGTASGSTFSVDGAATALTADGAKAFAGFYDAGEALDPISFRFPLGAEVACDSTTTSGLASTGSTGSGSAPLFGGLLILAGIAAVAVVRRRAARADVEAV</sequence>
<keyword evidence="2" id="KW-0472">Membrane</keyword>
<feature type="domain" description="Bacterial Ig-like" evidence="4">
    <location>
        <begin position="183"/>
        <end position="268"/>
    </location>
</feature>
<evidence type="ECO:0008006" key="7">
    <source>
        <dbReference type="Google" id="ProtNLM"/>
    </source>
</evidence>
<dbReference type="InterPro" id="IPR007331">
    <property type="entry name" value="Htaa"/>
</dbReference>
<dbReference type="Pfam" id="PF16640">
    <property type="entry name" value="Big_3_5"/>
    <property type="match status" value="3"/>
</dbReference>
<accession>A0A7W4UW49</accession>
<feature type="domain" description="Bacterial Ig-like" evidence="4">
    <location>
        <begin position="410"/>
        <end position="495"/>
    </location>
</feature>
<evidence type="ECO:0000259" key="4">
    <source>
        <dbReference type="Pfam" id="PF16640"/>
    </source>
</evidence>
<dbReference type="Gene3D" id="2.60.40.10">
    <property type="entry name" value="Immunoglobulins"/>
    <property type="match status" value="3"/>
</dbReference>